<keyword evidence="1 2" id="KW-0193">Cuticle</keyword>
<keyword evidence="5" id="KW-1185">Reference proteome</keyword>
<name>A0A5N4A8X6_PHOPY</name>
<dbReference type="PANTHER" id="PTHR12236:SF98">
    <property type="entry name" value="CUTICULAR PROTEIN 56F"/>
    <property type="match status" value="1"/>
</dbReference>
<dbReference type="Pfam" id="PF00379">
    <property type="entry name" value="Chitin_bind_4"/>
    <property type="match status" value="1"/>
</dbReference>
<evidence type="ECO:0000256" key="1">
    <source>
        <dbReference type="ARBA" id="ARBA00022460"/>
    </source>
</evidence>
<dbReference type="OrthoDB" id="6418165at2759"/>
<evidence type="ECO:0000256" key="2">
    <source>
        <dbReference type="PROSITE-ProRule" id="PRU00497"/>
    </source>
</evidence>
<dbReference type="GO" id="GO:0031012">
    <property type="term" value="C:extracellular matrix"/>
    <property type="evidence" value="ECO:0007669"/>
    <property type="project" value="TreeGrafter"/>
</dbReference>
<evidence type="ECO:0000313" key="4">
    <source>
        <dbReference type="EMBL" id="KAB0793773.1"/>
    </source>
</evidence>
<dbReference type="GO" id="GO:0042302">
    <property type="term" value="F:structural constituent of cuticle"/>
    <property type="evidence" value="ECO:0007669"/>
    <property type="project" value="UniProtKB-UniRule"/>
</dbReference>
<dbReference type="PANTHER" id="PTHR12236">
    <property type="entry name" value="STRUCTURAL CONTITUENT OF CUTICLE"/>
    <property type="match status" value="1"/>
</dbReference>
<keyword evidence="3" id="KW-0732">Signal</keyword>
<gene>
    <name evidence="4" type="ORF">PPYR_13393</name>
</gene>
<dbReference type="Proteomes" id="UP000327044">
    <property type="component" value="Unassembled WGS sequence"/>
</dbReference>
<dbReference type="EMBL" id="VVIM01000009">
    <property type="protein sequence ID" value="KAB0793773.1"/>
    <property type="molecule type" value="Genomic_DNA"/>
</dbReference>
<proteinExistence type="predicted"/>
<dbReference type="InterPro" id="IPR051217">
    <property type="entry name" value="Insect_Cuticle_Struc_Prot"/>
</dbReference>
<evidence type="ECO:0000256" key="3">
    <source>
        <dbReference type="SAM" id="SignalP"/>
    </source>
</evidence>
<feature type="chain" id="PRO_5024296702" evidence="3">
    <location>
        <begin position="20"/>
        <end position="98"/>
    </location>
</feature>
<protein>
    <submittedName>
        <fullName evidence="4">Uncharacterized protein</fullName>
    </submittedName>
</protein>
<evidence type="ECO:0000313" key="5">
    <source>
        <dbReference type="Proteomes" id="UP000327044"/>
    </source>
</evidence>
<feature type="signal peptide" evidence="3">
    <location>
        <begin position="1"/>
        <end position="19"/>
    </location>
</feature>
<dbReference type="InParanoid" id="A0A5N4A8X6"/>
<dbReference type="PROSITE" id="PS51155">
    <property type="entry name" value="CHIT_BIND_RR_2"/>
    <property type="match status" value="1"/>
</dbReference>
<dbReference type="AlphaFoldDB" id="A0A5N4A8X6"/>
<reference evidence="4 5" key="1">
    <citation type="journal article" date="2018" name="Elife">
        <title>Firefly genomes illuminate parallel origins of bioluminescence in beetles.</title>
        <authorList>
            <person name="Fallon T.R."/>
            <person name="Lower S.E."/>
            <person name="Chang C.H."/>
            <person name="Bessho-Uehara M."/>
            <person name="Martin G.J."/>
            <person name="Bewick A.J."/>
            <person name="Behringer M."/>
            <person name="Debat H.J."/>
            <person name="Wong I."/>
            <person name="Day J.C."/>
            <person name="Suvorov A."/>
            <person name="Silva C.J."/>
            <person name="Stanger-Hall K.F."/>
            <person name="Hall D.W."/>
            <person name="Schmitz R.J."/>
            <person name="Nelson D.R."/>
            <person name="Lewis S.M."/>
            <person name="Shigenobu S."/>
            <person name="Bybee S.M."/>
            <person name="Larracuente A.M."/>
            <person name="Oba Y."/>
            <person name="Weng J.K."/>
        </authorList>
    </citation>
    <scope>NUCLEOTIDE SEQUENCE [LARGE SCALE GENOMIC DNA]</scope>
    <source>
        <strain evidence="4">1611_PpyrPB1</strain>
        <tissue evidence="4">Whole body</tissue>
    </source>
</reference>
<dbReference type="InterPro" id="IPR000618">
    <property type="entry name" value="Insect_cuticle"/>
</dbReference>
<sequence length="98" mass="10834">MAKFEMLLLAMSLISLASSRPQQIDPDVPTPYDFQYKVENPPTNTFFGQSENGDPAGNVAGSYYTVLPDGRLQTVEYFVNGESGYVPRITYQPFSGSI</sequence>
<accession>A0A5N4A8X6</accession>
<comment type="caution">
    <text evidence="4">The sequence shown here is derived from an EMBL/GenBank/DDBJ whole genome shotgun (WGS) entry which is preliminary data.</text>
</comment>
<organism evidence="4 5">
    <name type="scientific">Photinus pyralis</name>
    <name type="common">Common eastern firefly</name>
    <name type="synonym">Lampyris pyralis</name>
    <dbReference type="NCBI Taxonomy" id="7054"/>
    <lineage>
        <taxon>Eukaryota</taxon>
        <taxon>Metazoa</taxon>
        <taxon>Ecdysozoa</taxon>
        <taxon>Arthropoda</taxon>
        <taxon>Hexapoda</taxon>
        <taxon>Insecta</taxon>
        <taxon>Pterygota</taxon>
        <taxon>Neoptera</taxon>
        <taxon>Endopterygota</taxon>
        <taxon>Coleoptera</taxon>
        <taxon>Polyphaga</taxon>
        <taxon>Elateriformia</taxon>
        <taxon>Elateroidea</taxon>
        <taxon>Lampyridae</taxon>
        <taxon>Lampyrinae</taxon>
        <taxon>Photinus</taxon>
    </lineage>
</organism>
<dbReference type="GO" id="GO:0005615">
    <property type="term" value="C:extracellular space"/>
    <property type="evidence" value="ECO:0007669"/>
    <property type="project" value="TreeGrafter"/>
</dbReference>